<dbReference type="PROSITE" id="PS51257">
    <property type="entry name" value="PROKAR_LIPOPROTEIN"/>
    <property type="match status" value="1"/>
</dbReference>
<dbReference type="GO" id="GO:0005576">
    <property type="term" value="C:extracellular region"/>
    <property type="evidence" value="ECO:0007669"/>
    <property type="project" value="InterPro"/>
</dbReference>
<gene>
    <name evidence="4" type="ORF">FL83_00602</name>
</gene>
<feature type="non-terminal residue" evidence="4">
    <location>
        <position position="1"/>
    </location>
</feature>
<comment type="similarity">
    <text evidence="1">Belongs to the vasopressin/oxytocin family.</text>
</comment>
<evidence type="ECO:0000256" key="2">
    <source>
        <dbReference type="ARBA" id="ARBA00023157"/>
    </source>
</evidence>
<dbReference type="InterPro" id="IPR000981">
    <property type="entry name" value="Neurhyp_horm"/>
</dbReference>
<keyword evidence="3" id="KW-0732">Signal</keyword>
<dbReference type="Proteomes" id="UP000216463">
    <property type="component" value="Unassembled WGS sequence"/>
</dbReference>
<feature type="signal peptide" evidence="3">
    <location>
        <begin position="1"/>
        <end position="21"/>
    </location>
</feature>
<sequence>MRSLPVHLLLVLTISVALVGACFLNSCPYRRYGRTIRCSSCGIENEGVCVSEGKCCTNEECFLSNECSYNSVCPELFCKIGHHPGYCMKKGYCCTQGGCQSSAMC</sequence>
<dbReference type="Pfam" id="PF00184">
    <property type="entry name" value="Hormone_5"/>
    <property type="match status" value="1"/>
</dbReference>
<dbReference type="GO" id="GO:0005185">
    <property type="term" value="F:neurohypophyseal hormone activity"/>
    <property type="evidence" value="ECO:0007669"/>
    <property type="project" value="InterPro"/>
</dbReference>
<keyword evidence="5" id="KW-1185">Reference proteome</keyword>
<accession>A0A261CRT4</accession>
<organism evidence="4 5">
    <name type="scientific">Caenorhabditis latens</name>
    <dbReference type="NCBI Taxonomy" id="1503980"/>
    <lineage>
        <taxon>Eukaryota</taxon>
        <taxon>Metazoa</taxon>
        <taxon>Ecdysozoa</taxon>
        <taxon>Nematoda</taxon>
        <taxon>Chromadorea</taxon>
        <taxon>Rhabditida</taxon>
        <taxon>Rhabditina</taxon>
        <taxon>Rhabditomorpha</taxon>
        <taxon>Rhabditoidea</taxon>
        <taxon>Rhabditidae</taxon>
        <taxon>Peloderinae</taxon>
        <taxon>Caenorhabditis</taxon>
    </lineage>
</organism>
<dbReference type="EMBL" id="NIPN01000001">
    <property type="protein sequence ID" value="OZG25201.1"/>
    <property type="molecule type" value="Genomic_DNA"/>
</dbReference>
<evidence type="ECO:0000256" key="1">
    <source>
        <dbReference type="ARBA" id="ARBA00007369"/>
    </source>
</evidence>
<evidence type="ECO:0000313" key="4">
    <source>
        <dbReference type="EMBL" id="OZG25201.1"/>
    </source>
</evidence>
<dbReference type="STRING" id="1503980.A0A261CRT4"/>
<proteinExistence type="inferred from homology"/>
<evidence type="ECO:0000256" key="3">
    <source>
        <dbReference type="SAM" id="SignalP"/>
    </source>
</evidence>
<feature type="chain" id="PRO_5011682880" evidence="3">
    <location>
        <begin position="22"/>
        <end position="105"/>
    </location>
</feature>
<reference evidence="4" key="1">
    <citation type="submission" date="2017-07" db="EMBL/GenBank/DDBJ databases">
        <title>Caenorhabditis latens genome sequence.</title>
        <authorList>
            <person name="Fierst J.L."/>
        </authorList>
    </citation>
    <scope>NUCLEOTIDE SEQUENCE [LARGE SCALE GENOMIC DNA]</scope>
    <source>
        <strain evidence="4">PX534</strain>
    </source>
</reference>
<keyword evidence="2" id="KW-1015">Disulfide bond</keyword>
<protein>
    <submittedName>
        <fullName evidence="4">Uncharacterized protein</fullName>
    </submittedName>
</protein>
<name>A0A261CRT4_9PELO</name>
<dbReference type="AlphaFoldDB" id="A0A261CRT4"/>
<comment type="caution">
    <text evidence="4">The sequence shown here is derived from an EMBL/GenBank/DDBJ whole genome shotgun (WGS) entry which is preliminary data.</text>
</comment>
<evidence type="ECO:0000313" key="5">
    <source>
        <dbReference type="Proteomes" id="UP000216463"/>
    </source>
</evidence>